<accession>A0ABV3YE45</accession>
<protein>
    <submittedName>
        <fullName evidence="2">Uncharacterized protein</fullName>
    </submittedName>
</protein>
<gene>
    <name evidence="2" type="ORF">AB6N35_00360</name>
</gene>
<dbReference type="Proteomes" id="UP001560293">
    <property type="component" value="Unassembled WGS sequence"/>
</dbReference>
<proteinExistence type="predicted"/>
<evidence type="ECO:0000313" key="3">
    <source>
        <dbReference type="Proteomes" id="UP001560293"/>
    </source>
</evidence>
<organism evidence="2 3">
    <name type="scientific">Dietzia cinnamea</name>
    <dbReference type="NCBI Taxonomy" id="321318"/>
    <lineage>
        <taxon>Bacteria</taxon>
        <taxon>Bacillati</taxon>
        <taxon>Actinomycetota</taxon>
        <taxon>Actinomycetes</taxon>
        <taxon>Mycobacteriales</taxon>
        <taxon>Dietziaceae</taxon>
        <taxon>Dietzia</taxon>
    </lineage>
</organism>
<dbReference type="RefSeq" id="WP_259846096.1">
    <property type="nucleotide sequence ID" value="NZ_JALXUV010000006.1"/>
</dbReference>
<evidence type="ECO:0000313" key="2">
    <source>
        <dbReference type="EMBL" id="MEX6462817.1"/>
    </source>
</evidence>
<sequence length="524" mass="58392">MNSNSRPAPDLSAMLRGRDPLAPFRITLDVHSVFDQAGLLDLQESDLVNCGRREAWRALVDAVATESEKALFQDPYYVIFDPPEDGYGPLSHRQRSDLFNATINQIIERAENSEHWPNFEAWKHSQFMEEEVYARWKEVEGNYISAFGKTVERALADHGVDRFAEIVDPYSEQAGHDHDPLLVALHDFALEATPVPAPPRLFFDVAGGQANEVSGGDTKDAIKALTALAKNTPDFTYDMVEILATVAANVGSIDQLLPNQDSPTAASLRDIITNLTGTDTDELLQWRTEPIHIYVDAYEKFRESGLVERHYQDADRLAKQVSENRRSLISASANDYEREELKSINSRLASLPSVDDGAEELMDRRHALETAIIGRSRNTEDPHSRALTRSVELQSAVEHRWMDLEEEYVLKVKSTVEDLVAERGLSHLPVEVENSRWRGDNSHTHDQLAVELHQAALARTPLPDPDSVMPWAIAKVDGTSWSDSYLEHRGTEGGGGHLGPDPYAPDATEPSAAPQVRQVLGPDL</sequence>
<evidence type="ECO:0000256" key="1">
    <source>
        <dbReference type="SAM" id="MobiDB-lite"/>
    </source>
</evidence>
<dbReference type="EMBL" id="JBFTEZ010000001">
    <property type="protein sequence ID" value="MEX6462817.1"/>
    <property type="molecule type" value="Genomic_DNA"/>
</dbReference>
<reference evidence="3" key="1">
    <citation type="submission" date="2024-07" db="EMBL/GenBank/DDBJ databases">
        <title>Pseudomonas strain that inhibits Aeromonas fish pathogens.</title>
        <authorList>
            <person name="Wildschutte H."/>
        </authorList>
    </citation>
    <scope>NUCLEOTIDE SEQUENCE [LARGE SCALE GENOMIC DNA]</scope>
    <source>
        <strain evidence="3">n60</strain>
    </source>
</reference>
<name>A0ABV3YE45_9ACTN</name>
<feature type="region of interest" description="Disordered" evidence="1">
    <location>
        <begin position="484"/>
        <end position="524"/>
    </location>
</feature>
<comment type="caution">
    <text evidence="2">The sequence shown here is derived from an EMBL/GenBank/DDBJ whole genome shotgun (WGS) entry which is preliminary data.</text>
</comment>
<keyword evidence="3" id="KW-1185">Reference proteome</keyword>